<organism evidence="3 4">
    <name type="scientific">Solilutibacter silvestris</name>
    <dbReference type="NCBI Taxonomy" id="1645665"/>
    <lineage>
        <taxon>Bacteria</taxon>
        <taxon>Pseudomonadati</taxon>
        <taxon>Pseudomonadota</taxon>
        <taxon>Gammaproteobacteria</taxon>
        <taxon>Lysobacterales</taxon>
        <taxon>Lysobacteraceae</taxon>
        <taxon>Solilutibacter</taxon>
    </lineage>
</organism>
<keyword evidence="1" id="KW-0472">Membrane</keyword>
<gene>
    <name evidence="3" type="ORF">Lysil_0929</name>
</gene>
<keyword evidence="3" id="KW-0808">Transferase</keyword>
<dbReference type="PANTHER" id="PTHR22916">
    <property type="entry name" value="GLYCOSYLTRANSFERASE"/>
    <property type="match status" value="1"/>
</dbReference>
<dbReference type="RefSeq" id="WP_103074365.1">
    <property type="nucleotide sequence ID" value="NZ_NPZB01000001.1"/>
</dbReference>
<dbReference type="GO" id="GO:0016758">
    <property type="term" value="F:hexosyltransferase activity"/>
    <property type="evidence" value="ECO:0007669"/>
    <property type="project" value="UniProtKB-ARBA"/>
</dbReference>
<dbReference type="CDD" id="cd00761">
    <property type="entry name" value="Glyco_tranf_GTA_type"/>
    <property type="match status" value="1"/>
</dbReference>
<feature type="domain" description="Glycosyltransferase 2-like" evidence="2">
    <location>
        <begin position="19"/>
        <end position="149"/>
    </location>
</feature>
<dbReference type="Gene3D" id="3.90.550.10">
    <property type="entry name" value="Spore Coat Polysaccharide Biosynthesis Protein SpsA, Chain A"/>
    <property type="match status" value="1"/>
</dbReference>
<evidence type="ECO:0000313" key="3">
    <source>
        <dbReference type="EMBL" id="PNS09300.1"/>
    </source>
</evidence>
<dbReference type="SUPFAM" id="SSF53448">
    <property type="entry name" value="Nucleotide-diphospho-sugar transferases"/>
    <property type="match status" value="1"/>
</dbReference>
<name>A0A2K1Q2M1_9GAMM</name>
<keyword evidence="1" id="KW-1133">Transmembrane helix</keyword>
<dbReference type="InterPro" id="IPR001173">
    <property type="entry name" value="Glyco_trans_2-like"/>
</dbReference>
<reference evidence="3 4" key="1">
    <citation type="submission" date="2017-08" db="EMBL/GenBank/DDBJ databases">
        <title>Lysobacter sylvestris genome.</title>
        <authorList>
            <person name="Zhang D.-C."/>
            <person name="Albuquerque L."/>
            <person name="Franca L."/>
            <person name="Froufe H.J.C."/>
            <person name="Barroso C."/>
            <person name="Egas C."/>
            <person name="Da Costa M."/>
            <person name="Margesin R."/>
        </authorList>
    </citation>
    <scope>NUCLEOTIDE SEQUENCE [LARGE SCALE GENOMIC DNA]</scope>
    <source>
        <strain evidence="3 4">AM20-91</strain>
    </source>
</reference>
<dbReference type="InterPro" id="IPR029044">
    <property type="entry name" value="Nucleotide-diphossugar_trans"/>
</dbReference>
<evidence type="ECO:0000256" key="1">
    <source>
        <dbReference type="SAM" id="Phobius"/>
    </source>
</evidence>
<accession>A0A2K1Q2M1</accession>
<comment type="caution">
    <text evidence="3">The sequence shown here is derived from an EMBL/GenBank/DDBJ whole genome shotgun (WGS) entry which is preliminary data.</text>
</comment>
<evidence type="ECO:0000259" key="2">
    <source>
        <dbReference type="Pfam" id="PF00535"/>
    </source>
</evidence>
<sequence>MATESDIDGSGEQDLPLVSIGLFAYNEARFLRRTLDSLLAQDYANIEIIISDNCSTDETEAICLEYAQRSSWIRYHRRPHNVGSAANSIHVLEQATGKYFMWASGHDAWSPGLISTCVTLLEGHPSSALAYGPASWIDEEDRAWDKESGWYDTRGMQAMLRFFMAFWGNAHPILGLIRTRYLHELPKIHACVGADQIVLVELALKGDFLHAADAMWWRRQPRKRESHADRIRRYKSSDFGLAKSWLDRSLPLLRLPLEQARAVLRSQLGIGEKIAVLMALVPAFLVRYLAGRKA</sequence>
<proteinExistence type="predicted"/>
<keyword evidence="1" id="KW-0812">Transmembrane</keyword>
<dbReference type="Proteomes" id="UP000236220">
    <property type="component" value="Unassembled WGS sequence"/>
</dbReference>
<dbReference type="PANTHER" id="PTHR22916:SF3">
    <property type="entry name" value="UDP-GLCNAC:BETAGAL BETA-1,3-N-ACETYLGLUCOSAMINYLTRANSFERASE-LIKE PROTEIN 1"/>
    <property type="match status" value="1"/>
</dbReference>
<evidence type="ECO:0000313" key="4">
    <source>
        <dbReference type="Proteomes" id="UP000236220"/>
    </source>
</evidence>
<keyword evidence="4" id="KW-1185">Reference proteome</keyword>
<dbReference type="EMBL" id="NPZB01000001">
    <property type="protein sequence ID" value="PNS09300.1"/>
    <property type="molecule type" value="Genomic_DNA"/>
</dbReference>
<feature type="transmembrane region" description="Helical" evidence="1">
    <location>
        <begin position="274"/>
        <end position="290"/>
    </location>
</feature>
<dbReference type="AlphaFoldDB" id="A0A2K1Q2M1"/>
<dbReference type="Pfam" id="PF00535">
    <property type="entry name" value="Glycos_transf_2"/>
    <property type="match status" value="1"/>
</dbReference>
<protein>
    <submittedName>
        <fullName evidence="3">Glycosyl transferase family 2</fullName>
    </submittedName>
</protein>
<dbReference type="OrthoDB" id="9802649at2"/>